<dbReference type="HOGENOM" id="CLU_1969151_0_0_14"/>
<sequence>MFRKKPEPPVPQWKKDKWKLWKIIIENESFFVDFYMSVLILDINLMKKGYQPNESKWKRKNETFINGTIMERMLLIKIFLNIKAIIMRINHRPFYLYKKIQNNEKHRLLKKQKDQITVSKTSEQSSR</sequence>
<dbReference type="KEGG" id="smia:P344_04650"/>
<protein>
    <submittedName>
        <fullName evidence="1">Uncharacterized protein</fullName>
    </submittedName>
</protein>
<gene>
    <name evidence="1" type="ORF">P344_04650</name>
</gene>
<proteinExistence type="predicted"/>
<evidence type="ECO:0000313" key="1">
    <source>
        <dbReference type="EMBL" id="AHI58252.1"/>
    </source>
</evidence>
<dbReference type="RefSeq" id="WP_025317538.1">
    <property type="nucleotide sequence ID" value="NZ_CP002082.1"/>
</dbReference>
<dbReference type="AlphaFoldDB" id="W6AM70"/>
<reference evidence="1 2" key="1">
    <citation type="submission" date="2013-09" db="EMBL/GenBank/DDBJ databases">
        <title>Complete genome sequence of Spiroplasma mirum suckling mouse cataract agent.</title>
        <authorList>
            <person name="Landry C.A."/>
            <person name="Bastian F.O."/>
            <person name="Thune R.L."/>
        </authorList>
    </citation>
    <scope>NUCLEOTIDE SEQUENCE [LARGE SCALE GENOMIC DNA]</scope>
    <source>
        <strain evidence="1 2">SMCA</strain>
    </source>
</reference>
<dbReference type="Proteomes" id="UP000019260">
    <property type="component" value="Chromosome"/>
</dbReference>
<name>W6AM70_9MOLU</name>
<accession>W6AM70</accession>
<dbReference type="STRING" id="838561.P344_04650"/>
<evidence type="ECO:0000313" key="2">
    <source>
        <dbReference type="Proteomes" id="UP000019260"/>
    </source>
</evidence>
<keyword evidence="2" id="KW-1185">Reference proteome</keyword>
<dbReference type="EMBL" id="CP006720">
    <property type="protein sequence ID" value="AHI58252.1"/>
    <property type="molecule type" value="Genomic_DNA"/>
</dbReference>
<organism evidence="1 2">
    <name type="scientific">Spiroplasma mirum ATCC 29335</name>
    <dbReference type="NCBI Taxonomy" id="838561"/>
    <lineage>
        <taxon>Bacteria</taxon>
        <taxon>Bacillati</taxon>
        <taxon>Mycoplasmatota</taxon>
        <taxon>Mollicutes</taxon>
        <taxon>Entomoplasmatales</taxon>
        <taxon>Spiroplasmataceae</taxon>
        <taxon>Spiroplasma</taxon>
    </lineage>
</organism>